<dbReference type="OrthoDB" id="4570223at2"/>
<feature type="repeat" description="TPR" evidence="1">
    <location>
        <begin position="170"/>
        <end position="203"/>
    </location>
</feature>
<sequence length="379" mass="42356">MTTTDVPDYYAEFGIGAGDSAEEIGRKLDREHRSWAGKASKAPTSDKRREAEDKVRRVLDARKALTDPSARALYDQRLARSRRKAPEPREPRVPRPAPGGAVRDWVGIAERNIADGDLQAAEYELRQAVHHDDRNAYAWRLLGAVHQDLGAYQDALQEHRRALQLAPDDAANHVLIGNVHTALGDHHTALTWYLKADELSPGELATELAVGDGLYASSRFDEALTWYEKALAHSPGHTGLRNQISRIWSLRAEGAMITHPVSRRLVVASEEAARRILHCVDQGLAVRPADPDLVGRLEFYRGLAAESLGKTWRWHRRMLWVVVPAVVVLLTPAKAYGVFVAIAALALVAWIGFRPRWWHTRASLPRNLLTPPQQSWSRA</sequence>
<accession>A0A239P0W3</accession>
<feature type="compositionally biased region" description="Basic and acidic residues" evidence="2">
    <location>
        <begin position="84"/>
        <end position="93"/>
    </location>
</feature>
<feature type="region of interest" description="Disordered" evidence="2">
    <location>
        <begin position="25"/>
        <end position="55"/>
    </location>
</feature>
<dbReference type="PROSITE" id="PS50293">
    <property type="entry name" value="TPR_REGION"/>
    <property type="match status" value="1"/>
</dbReference>
<evidence type="ECO:0000313" key="4">
    <source>
        <dbReference type="EMBL" id="SNT60632.1"/>
    </source>
</evidence>
<dbReference type="Gene3D" id="1.10.287.110">
    <property type="entry name" value="DnaJ domain"/>
    <property type="match status" value="1"/>
</dbReference>
<reference evidence="4 5" key="1">
    <citation type="submission" date="2017-06" db="EMBL/GenBank/DDBJ databases">
        <authorList>
            <person name="Kim H.J."/>
            <person name="Triplett B.A."/>
        </authorList>
    </citation>
    <scope>NUCLEOTIDE SEQUENCE [LARGE SCALE GENOMIC DNA]</scope>
    <source>
        <strain evidence="4 5">CGMCC 4.1858</strain>
    </source>
</reference>
<dbReference type="EMBL" id="FZOF01000069">
    <property type="protein sequence ID" value="SNT60632.1"/>
    <property type="molecule type" value="Genomic_DNA"/>
</dbReference>
<evidence type="ECO:0000256" key="2">
    <source>
        <dbReference type="SAM" id="MobiDB-lite"/>
    </source>
</evidence>
<dbReference type="PANTHER" id="PTHR12558:SF13">
    <property type="entry name" value="CELL DIVISION CYCLE PROTEIN 27 HOMOLOG"/>
    <property type="match status" value="1"/>
</dbReference>
<feature type="compositionally biased region" description="Basic and acidic residues" evidence="2">
    <location>
        <begin position="44"/>
        <end position="55"/>
    </location>
</feature>
<evidence type="ECO:0000256" key="3">
    <source>
        <dbReference type="SAM" id="Phobius"/>
    </source>
</evidence>
<gene>
    <name evidence="4" type="ORF">SAMN05216252_1695</name>
</gene>
<keyword evidence="3" id="KW-0812">Transmembrane</keyword>
<organism evidence="4 5">
    <name type="scientific">Actinacidiphila glaucinigra</name>
    <dbReference type="NCBI Taxonomy" id="235986"/>
    <lineage>
        <taxon>Bacteria</taxon>
        <taxon>Bacillati</taxon>
        <taxon>Actinomycetota</taxon>
        <taxon>Actinomycetes</taxon>
        <taxon>Kitasatosporales</taxon>
        <taxon>Streptomycetaceae</taxon>
        <taxon>Actinacidiphila</taxon>
    </lineage>
</organism>
<dbReference type="SUPFAM" id="SSF46565">
    <property type="entry name" value="Chaperone J-domain"/>
    <property type="match status" value="1"/>
</dbReference>
<dbReference type="InterPro" id="IPR036869">
    <property type="entry name" value="J_dom_sf"/>
</dbReference>
<dbReference type="Proteomes" id="UP000198280">
    <property type="component" value="Unassembled WGS sequence"/>
</dbReference>
<feature type="transmembrane region" description="Helical" evidence="3">
    <location>
        <begin position="318"/>
        <end position="351"/>
    </location>
</feature>
<dbReference type="InterPro" id="IPR011990">
    <property type="entry name" value="TPR-like_helical_dom_sf"/>
</dbReference>
<protein>
    <submittedName>
        <fullName evidence="4">Tetratricopeptide repeat-containing protein</fullName>
    </submittedName>
</protein>
<keyword evidence="1" id="KW-0802">TPR repeat</keyword>
<dbReference type="PANTHER" id="PTHR12558">
    <property type="entry name" value="CELL DIVISION CYCLE 16,23,27"/>
    <property type="match status" value="1"/>
</dbReference>
<evidence type="ECO:0000313" key="5">
    <source>
        <dbReference type="Proteomes" id="UP000198280"/>
    </source>
</evidence>
<dbReference type="SUPFAM" id="SSF48452">
    <property type="entry name" value="TPR-like"/>
    <property type="match status" value="1"/>
</dbReference>
<keyword evidence="3" id="KW-1133">Transmembrane helix</keyword>
<keyword evidence="5" id="KW-1185">Reference proteome</keyword>
<evidence type="ECO:0000256" key="1">
    <source>
        <dbReference type="PROSITE-ProRule" id="PRU00339"/>
    </source>
</evidence>
<dbReference type="Pfam" id="PF13181">
    <property type="entry name" value="TPR_8"/>
    <property type="match status" value="1"/>
</dbReference>
<feature type="repeat" description="TPR" evidence="1">
    <location>
        <begin position="136"/>
        <end position="169"/>
    </location>
</feature>
<dbReference type="Gene3D" id="1.25.40.10">
    <property type="entry name" value="Tetratricopeptide repeat domain"/>
    <property type="match status" value="1"/>
</dbReference>
<dbReference type="InterPro" id="IPR019734">
    <property type="entry name" value="TPR_rpt"/>
</dbReference>
<dbReference type="AlphaFoldDB" id="A0A239P0W3"/>
<feature type="compositionally biased region" description="Basic and acidic residues" evidence="2">
    <location>
        <begin position="25"/>
        <end position="34"/>
    </location>
</feature>
<dbReference type="SMART" id="SM00028">
    <property type="entry name" value="TPR"/>
    <property type="match status" value="3"/>
</dbReference>
<dbReference type="RefSeq" id="WP_089229506.1">
    <property type="nucleotide sequence ID" value="NZ_FZOF01000069.1"/>
</dbReference>
<name>A0A239P0W3_9ACTN</name>
<keyword evidence="3" id="KW-0472">Membrane</keyword>
<proteinExistence type="predicted"/>
<dbReference type="PROSITE" id="PS50005">
    <property type="entry name" value="TPR"/>
    <property type="match status" value="2"/>
</dbReference>
<feature type="region of interest" description="Disordered" evidence="2">
    <location>
        <begin position="75"/>
        <end position="101"/>
    </location>
</feature>